<organism evidence="3 4">
    <name type="scientific">Corynebacterium poyangense</name>
    <dbReference type="NCBI Taxonomy" id="2684405"/>
    <lineage>
        <taxon>Bacteria</taxon>
        <taxon>Bacillati</taxon>
        <taxon>Actinomycetota</taxon>
        <taxon>Actinomycetes</taxon>
        <taxon>Mycobacteriales</taxon>
        <taxon>Corynebacteriaceae</taxon>
        <taxon>Corynebacterium</taxon>
    </lineage>
</organism>
<dbReference type="InterPro" id="IPR021401">
    <property type="entry name" value="DUF3040"/>
</dbReference>
<name>A0A7H0SPU3_9CORY</name>
<reference evidence="3 4" key="1">
    <citation type="submission" date="2019-12" db="EMBL/GenBank/DDBJ databases">
        <title>Corynebacterium sp. nov., isolated from feces of the Anser Albifrons in China.</title>
        <authorList>
            <person name="Liu Q."/>
        </authorList>
    </citation>
    <scope>NUCLEOTIDE SEQUENCE [LARGE SCALE GENOMIC DNA]</scope>
    <source>
        <strain evidence="3 4">4H37-19</strain>
    </source>
</reference>
<keyword evidence="2" id="KW-0472">Membrane</keyword>
<feature type="compositionally biased region" description="Basic and acidic residues" evidence="1">
    <location>
        <begin position="118"/>
        <end position="131"/>
    </location>
</feature>
<dbReference type="Proteomes" id="UP000516320">
    <property type="component" value="Chromosome"/>
</dbReference>
<evidence type="ECO:0000313" key="4">
    <source>
        <dbReference type="Proteomes" id="UP000516320"/>
    </source>
</evidence>
<dbReference type="KEGG" id="cpoy:GP475_07885"/>
<dbReference type="AlphaFoldDB" id="A0A7H0SPU3"/>
<evidence type="ECO:0000256" key="1">
    <source>
        <dbReference type="SAM" id="MobiDB-lite"/>
    </source>
</evidence>
<protein>
    <submittedName>
        <fullName evidence="3">DUF3040 domain-containing protein</fullName>
    </submittedName>
</protein>
<dbReference type="RefSeq" id="WP_187973881.1">
    <property type="nucleotide sequence ID" value="NZ_CP046884.1"/>
</dbReference>
<sequence length="131" mass="14312">MSLSDQERQMLREIEQSLLADDPRFGARVGHDDSYSNPVSGLTLRGVALTVLGLVLLLGGVALAQTSLWWVALSVCGFALMLGSGIWMLRGGRSASEINFGHKPQKKPSPSRGSSLGDRLEDNFRRRFDNP</sequence>
<evidence type="ECO:0000313" key="3">
    <source>
        <dbReference type="EMBL" id="QNQ90568.1"/>
    </source>
</evidence>
<gene>
    <name evidence="3" type="ORF">GP475_07885</name>
</gene>
<dbReference type="Pfam" id="PF11239">
    <property type="entry name" value="DUF3040"/>
    <property type="match status" value="1"/>
</dbReference>
<evidence type="ECO:0000256" key="2">
    <source>
        <dbReference type="SAM" id="Phobius"/>
    </source>
</evidence>
<dbReference type="EMBL" id="CP046884">
    <property type="protein sequence ID" value="QNQ90568.1"/>
    <property type="molecule type" value="Genomic_DNA"/>
</dbReference>
<keyword evidence="2" id="KW-0812">Transmembrane</keyword>
<keyword evidence="4" id="KW-1185">Reference proteome</keyword>
<feature type="transmembrane region" description="Helical" evidence="2">
    <location>
        <begin position="42"/>
        <end position="62"/>
    </location>
</feature>
<proteinExistence type="predicted"/>
<feature type="region of interest" description="Disordered" evidence="1">
    <location>
        <begin position="98"/>
        <end position="131"/>
    </location>
</feature>
<feature type="transmembrane region" description="Helical" evidence="2">
    <location>
        <begin position="68"/>
        <end position="89"/>
    </location>
</feature>
<accession>A0A7H0SPU3</accession>
<keyword evidence="2" id="KW-1133">Transmembrane helix</keyword>